<dbReference type="FunFam" id="1.10.510.10:FF:000032">
    <property type="entry name" value="Serine/threonine-protein kinase PBS1"/>
    <property type="match status" value="1"/>
</dbReference>
<dbReference type="EMBL" id="NCVQ01000005">
    <property type="protein sequence ID" value="PWZ28317.1"/>
    <property type="molecule type" value="Genomic_DNA"/>
</dbReference>
<sequence length="459" mass="49776">MGNICGGSGKDRVAEDFRPSSPEDGAALLRSQFLFFTSIYFIRDSQFLSARKGGTTMTSKTSGSITTSLSTTGKLSSVGSSFMASAGSRSTSGGFDEGAKYSDGQILEAPNLRTFTFVELKTATKNFRPDSVLGEGGFGRVYKGWVDEKTMAPTRNSTGMVVAVKKLNSESMQGFEEWQSEINFLGRLSHPNLVKLLGYCWEDKELLLVYEFMAKGSLENHLFRRGCAPLSWELRLKIAIGAARGLAFLHASEKQVIYRDFKASNILLDANYNAKLSDFGLAKLGPTGSNSHITTRVMGTYGYAAPEYVATGHLYVKSDVYGFGVVMLEMLSGQRALDPNRPSGQLSLADWAKPYLADRRRLARLMDPRFEGQYNSRQAFQAAQLTLGCLAGDPRSRPSMKEVVETLERVEAVKSRARGGGSGSGRAGAAPHHRSPRVGGGARAASRPAANGHNARPAR</sequence>
<dbReference type="InterPro" id="IPR000719">
    <property type="entry name" value="Prot_kinase_dom"/>
</dbReference>
<dbReference type="CDD" id="cd14066">
    <property type="entry name" value="STKc_IRAK"/>
    <property type="match status" value="1"/>
</dbReference>
<dbReference type="EC" id="2.7.11.1" evidence="3"/>
<dbReference type="SUPFAM" id="SSF56112">
    <property type="entry name" value="Protein kinase-like (PK-like)"/>
    <property type="match status" value="1"/>
</dbReference>
<protein>
    <recommendedName>
        <fullName evidence="3">non-specific serine/threonine protein kinase</fullName>
        <ecNumber evidence="3">2.7.11.1</ecNumber>
    </recommendedName>
</protein>
<dbReference type="Gene3D" id="3.30.200.20">
    <property type="entry name" value="Phosphorylase Kinase, domain 1"/>
    <property type="match status" value="1"/>
</dbReference>
<keyword evidence="9 12" id="KW-0067">ATP-binding</keyword>
<dbReference type="InterPro" id="IPR011009">
    <property type="entry name" value="Kinase-like_dom_sf"/>
</dbReference>
<dbReference type="PROSITE" id="PS50011">
    <property type="entry name" value="PROTEIN_KINASE_DOM"/>
    <property type="match status" value="1"/>
</dbReference>
<dbReference type="InterPro" id="IPR008271">
    <property type="entry name" value="Ser/Thr_kinase_AS"/>
</dbReference>
<comment type="function">
    <text evidence="11">May be involved in plant defense signaling.</text>
</comment>
<dbReference type="GO" id="GO:0005886">
    <property type="term" value="C:plasma membrane"/>
    <property type="evidence" value="ECO:0007669"/>
    <property type="project" value="UniProtKB-SubCell"/>
</dbReference>
<comment type="similarity">
    <text evidence="2">Belongs to the protein kinase superfamily. Ser/Thr protein kinase family.</text>
</comment>
<dbReference type="InterPro" id="IPR001245">
    <property type="entry name" value="Ser-Thr/Tyr_kinase_cat_dom"/>
</dbReference>
<evidence type="ECO:0000313" key="16">
    <source>
        <dbReference type="EMBL" id="PWZ28317.1"/>
    </source>
</evidence>
<feature type="region of interest" description="Disordered" evidence="14">
    <location>
        <begin position="413"/>
        <end position="459"/>
    </location>
</feature>
<evidence type="ECO:0000256" key="6">
    <source>
        <dbReference type="ARBA" id="ARBA00022679"/>
    </source>
</evidence>
<reference evidence="16" key="1">
    <citation type="journal article" date="2018" name="Nat. Genet.">
        <title>Extensive intraspecific gene order and gene structural variations between Mo17 and other maize genomes.</title>
        <authorList>
            <person name="Sun S."/>
            <person name="Zhou Y."/>
            <person name="Chen J."/>
            <person name="Shi J."/>
            <person name="Zhao H."/>
            <person name="Zhao H."/>
            <person name="Song W."/>
            <person name="Zhang M."/>
            <person name="Cui Y."/>
            <person name="Dong X."/>
            <person name="Liu H."/>
            <person name="Ma X."/>
            <person name="Jiao Y."/>
            <person name="Wang B."/>
            <person name="Wei X."/>
            <person name="Stein J.C."/>
            <person name="Glaubitz J.C."/>
            <person name="Lu F."/>
            <person name="Yu G."/>
            <person name="Liang C."/>
            <person name="Fengler K."/>
            <person name="Li B."/>
            <person name="Rafalski A."/>
            <person name="Schnable P.S."/>
            <person name="Ware D.H."/>
            <person name="Buckler E.S."/>
            <person name="Lai J."/>
        </authorList>
    </citation>
    <scope>NUCLEOTIDE SEQUENCE [LARGE SCALE GENOMIC DNA]</scope>
    <source>
        <tissue evidence="16">Seedling</tissue>
    </source>
</reference>
<comment type="caution">
    <text evidence="16">The sequence shown here is derived from an EMBL/GenBank/DDBJ whole genome shotgun (WGS) entry which is preliminary data.</text>
</comment>
<keyword evidence="6" id="KW-0808">Transferase</keyword>
<name>A0A3L6F9P8_MAIZE</name>
<evidence type="ECO:0000256" key="13">
    <source>
        <dbReference type="RuleBase" id="RU000304"/>
    </source>
</evidence>
<dbReference type="InterPro" id="IPR017441">
    <property type="entry name" value="Protein_kinase_ATP_BS"/>
</dbReference>
<evidence type="ECO:0000256" key="2">
    <source>
        <dbReference type="ARBA" id="ARBA00008684"/>
    </source>
</evidence>
<dbReference type="AlphaFoldDB" id="A0A3L6F9P8"/>
<dbReference type="Proteomes" id="UP000251960">
    <property type="component" value="Chromosome 4"/>
</dbReference>
<evidence type="ECO:0000256" key="7">
    <source>
        <dbReference type="ARBA" id="ARBA00022741"/>
    </source>
</evidence>
<feature type="domain" description="Protein kinase" evidence="15">
    <location>
        <begin position="127"/>
        <end position="410"/>
    </location>
</feature>
<evidence type="ECO:0000256" key="1">
    <source>
        <dbReference type="ARBA" id="ARBA00004236"/>
    </source>
</evidence>
<feature type="region of interest" description="Disordered" evidence="14">
    <location>
        <begin position="1"/>
        <end position="20"/>
    </location>
</feature>
<evidence type="ECO:0000256" key="8">
    <source>
        <dbReference type="ARBA" id="ARBA00022777"/>
    </source>
</evidence>
<keyword evidence="10" id="KW-0472">Membrane</keyword>
<evidence type="ECO:0000256" key="14">
    <source>
        <dbReference type="SAM" id="MobiDB-lite"/>
    </source>
</evidence>
<feature type="binding site" evidence="12">
    <location>
        <position position="166"/>
    </location>
    <ligand>
        <name>ATP</name>
        <dbReference type="ChEBI" id="CHEBI:30616"/>
    </ligand>
</feature>
<comment type="subcellular location">
    <subcellularLocation>
        <location evidence="1">Cell membrane</location>
    </subcellularLocation>
</comment>
<evidence type="ECO:0000256" key="4">
    <source>
        <dbReference type="ARBA" id="ARBA00022475"/>
    </source>
</evidence>
<keyword evidence="4" id="KW-1003">Cell membrane</keyword>
<evidence type="ECO:0000256" key="9">
    <source>
        <dbReference type="ARBA" id="ARBA00022840"/>
    </source>
</evidence>
<evidence type="ECO:0000256" key="10">
    <source>
        <dbReference type="ARBA" id="ARBA00023136"/>
    </source>
</evidence>
<evidence type="ECO:0000256" key="3">
    <source>
        <dbReference type="ARBA" id="ARBA00012513"/>
    </source>
</evidence>
<dbReference type="PANTHER" id="PTHR45621">
    <property type="entry name" value="OS01G0588500 PROTEIN-RELATED"/>
    <property type="match status" value="1"/>
</dbReference>
<dbReference type="FunFam" id="3.30.200.20:FF:000228">
    <property type="entry name" value="Serine/threonine-protein kinase BIK1"/>
    <property type="match status" value="1"/>
</dbReference>
<evidence type="ECO:0000256" key="12">
    <source>
        <dbReference type="PROSITE-ProRule" id="PRU10141"/>
    </source>
</evidence>
<dbReference type="GO" id="GO:0004674">
    <property type="term" value="F:protein serine/threonine kinase activity"/>
    <property type="evidence" value="ECO:0007669"/>
    <property type="project" value="UniProtKB-KW"/>
</dbReference>
<evidence type="ECO:0000256" key="11">
    <source>
        <dbReference type="ARBA" id="ARBA00054261"/>
    </source>
</evidence>
<dbReference type="Pfam" id="PF07714">
    <property type="entry name" value="PK_Tyr_Ser-Thr"/>
    <property type="match status" value="1"/>
</dbReference>
<organism evidence="16">
    <name type="scientific">Zea mays</name>
    <name type="common">Maize</name>
    <dbReference type="NCBI Taxonomy" id="4577"/>
    <lineage>
        <taxon>Eukaryota</taxon>
        <taxon>Viridiplantae</taxon>
        <taxon>Streptophyta</taxon>
        <taxon>Embryophyta</taxon>
        <taxon>Tracheophyta</taxon>
        <taxon>Spermatophyta</taxon>
        <taxon>Magnoliopsida</taxon>
        <taxon>Liliopsida</taxon>
        <taxon>Poales</taxon>
        <taxon>Poaceae</taxon>
        <taxon>PACMAD clade</taxon>
        <taxon>Panicoideae</taxon>
        <taxon>Andropogonodae</taxon>
        <taxon>Andropogoneae</taxon>
        <taxon>Tripsacinae</taxon>
        <taxon>Zea</taxon>
    </lineage>
</organism>
<proteinExistence type="inferred from homology"/>
<dbReference type="ExpressionAtlas" id="A0A3L6F9P8">
    <property type="expression patterns" value="baseline and differential"/>
</dbReference>
<evidence type="ECO:0000256" key="5">
    <source>
        <dbReference type="ARBA" id="ARBA00022527"/>
    </source>
</evidence>
<dbReference type="GO" id="GO:0005524">
    <property type="term" value="F:ATP binding"/>
    <property type="evidence" value="ECO:0007669"/>
    <property type="project" value="UniProtKB-UniRule"/>
</dbReference>
<feature type="compositionally biased region" description="Basic and acidic residues" evidence="14">
    <location>
        <begin position="9"/>
        <end position="18"/>
    </location>
</feature>
<gene>
    <name evidence="16" type="primary">PIX13_6</name>
    <name evidence="16" type="ORF">Zm00014a_020300</name>
</gene>
<evidence type="ECO:0000259" key="15">
    <source>
        <dbReference type="PROSITE" id="PS50011"/>
    </source>
</evidence>
<dbReference type="PROSITE" id="PS00108">
    <property type="entry name" value="PROTEIN_KINASE_ST"/>
    <property type="match status" value="1"/>
</dbReference>
<keyword evidence="7 12" id="KW-0547">Nucleotide-binding</keyword>
<accession>A0A3L6F9P8</accession>
<keyword evidence="5 13" id="KW-0723">Serine/threonine-protein kinase</keyword>
<feature type="compositionally biased region" description="Low complexity" evidence="14">
    <location>
        <begin position="443"/>
        <end position="452"/>
    </location>
</feature>
<dbReference type="Gene3D" id="1.10.510.10">
    <property type="entry name" value="Transferase(Phosphotransferase) domain 1"/>
    <property type="match status" value="1"/>
</dbReference>
<dbReference type="PROSITE" id="PS00107">
    <property type="entry name" value="PROTEIN_KINASE_ATP"/>
    <property type="match status" value="1"/>
</dbReference>
<keyword evidence="8 16" id="KW-0418">Kinase</keyword>
<dbReference type="InterPro" id="IPR050823">
    <property type="entry name" value="Plant_Ser_Thr_Prot_Kinase"/>
</dbReference>